<protein>
    <submittedName>
        <fullName evidence="1">Uncharacterized protein</fullName>
    </submittedName>
</protein>
<name>A0A652KLB7_9ACTN</name>
<comment type="caution">
    <text evidence="1">The sequence shown here is derived from an EMBL/GenBank/DDBJ whole genome shotgun (WGS) entry which is preliminary data.</text>
</comment>
<reference evidence="1" key="1">
    <citation type="submission" date="2018-10" db="EMBL/GenBank/DDBJ databases">
        <authorList>
            <person name="Hariharan J."/>
            <person name="Choudoir M.J."/>
            <person name="Diebold P."/>
            <person name="Panke-Buisse K."/>
            <person name="Campbell A.N."/>
            <person name="Buckley D.H."/>
        </authorList>
    </citation>
    <scope>NUCLEOTIDE SEQUENCE</scope>
    <source>
        <strain evidence="1">Gb1</strain>
    </source>
</reference>
<organism evidence="1">
    <name type="scientific">Streptomyces sp. gb1(2016)</name>
    <dbReference type="NCBI Taxonomy" id="1828321"/>
    <lineage>
        <taxon>Bacteria</taxon>
        <taxon>Bacillati</taxon>
        <taxon>Actinomycetota</taxon>
        <taxon>Actinomycetes</taxon>
        <taxon>Kitasatosporales</taxon>
        <taxon>Streptomycetaceae</taxon>
        <taxon>Streptomyces</taxon>
    </lineage>
</organism>
<accession>A0A652KLB7</accession>
<evidence type="ECO:0000313" key="1">
    <source>
        <dbReference type="EMBL" id="TXS24432.1"/>
    </source>
</evidence>
<sequence>MADPTQLGGMVSISGLRRVASLRLPPVRIGWAYVPPHRRRPRPNRAWRSAVRLSHHPWPLTAGDELPAQAPLGMPEQVEMRRVEKRTKLLVDTVISVENPSARSFIVTRKV</sequence>
<dbReference type="EMBL" id="RDBM01000037">
    <property type="protein sequence ID" value="TXS24432.1"/>
    <property type="molecule type" value="Genomic_DNA"/>
</dbReference>
<proteinExistence type="predicted"/>
<dbReference type="AlphaFoldDB" id="A0A652KLB7"/>
<gene>
    <name evidence="1" type="ORF">EAO74_28755</name>
</gene>